<dbReference type="KEGG" id="bbae:FRD01_09410"/>
<proteinExistence type="predicted"/>
<dbReference type="Proteomes" id="UP000321595">
    <property type="component" value="Chromosome"/>
</dbReference>
<dbReference type="NCBIfam" id="NF012200">
    <property type="entry name" value="choice_anch_D"/>
    <property type="match status" value="3"/>
</dbReference>
<gene>
    <name evidence="2" type="ORF">FRD01_09410</name>
</gene>
<keyword evidence="3" id="KW-1185">Reference proteome</keyword>
<evidence type="ECO:0000313" key="2">
    <source>
        <dbReference type="EMBL" id="QED27453.1"/>
    </source>
</evidence>
<dbReference type="PROSITE" id="PS51257">
    <property type="entry name" value="PROKAR_LIPOPROTEIN"/>
    <property type="match status" value="1"/>
</dbReference>
<name>A0A5B8XTN0_9DELT</name>
<feature type="region of interest" description="Disordered" evidence="1">
    <location>
        <begin position="17"/>
        <end position="52"/>
    </location>
</feature>
<organism evidence="2 3">
    <name type="scientific">Microvenator marinus</name>
    <dbReference type="NCBI Taxonomy" id="2600177"/>
    <lineage>
        <taxon>Bacteria</taxon>
        <taxon>Deltaproteobacteria</taxon>
        <taxon>Bradymonadales</taxon>
        <taxon>Microvenatoraceae</taxon>
        <taxon>Microvenator</taxon>
    </lineage>
</organism>
<dbReference type="EMBL" id="CP042467">
    <property type="protein sequence ID" value="QED27453.1"/>
    <property type="molecule type" value="Genomic_DNA"/>
</dbReference>
<dbReference type="RefSeq" id="WP_146959138.1">
    <property type="nucleotide sequence ID" value="NZ_CP042467.1"/>
</dbReference>
<dbReference type="AlphaFoldDB" id="A0A5B8XTN0"/>
<accession>A0A5B8XTN0</accession>
<dbReference type="Gene3D" id="2.60.40.10">
    <property type="entry name" value="Immunoglobulins"/>
    <property type="match status" value="3"/>
</dbReference>
<evidence type="ECO:0000313" key="3">
    <source>
        <dbReference type="Proteomes" id="UP000321595"/>
    </source>
</evidence>
<sequence length="381" mass="42121">MKWLSLVFVGLLAACSSDDGTSPGPRPMDMESDQAVQDADMNSPDVTVEPDMPQRPRQMEIDIPELLFDSVRIGESRTLTFAVTNLGDEDLVLTRADISQFNRTSEPEFVPGENWIDGTTIVEGQTFREFDVVYTPVDHETDRGSVTIISNDPDQATWEVRLETINPYPELEGPQLLKFGSVAANETATRRVNLYNRGRDPLTLNSIETTGSNRFSIALIPTEPLPRVVQRDELYAFDVVFSPNNTNVARGTIVINSDDPDEQPFEIAVSGNDPGPCMQVLPDTLDFGEVAPNTAQTQEITLFNCSNALDLEISGLEIVDGEFAFELVDSPELPITLNAFENVTLEVRANIEGPEAIGALRVENSDSNRDVELRVRTPEEE</sequence>
<reference evidence="2 3" key="1">
    <citation type="submission" date="2019-08" db="EMBL/GenBank/DDBJ databases">
        <authorList>
            <person name="Liang Q."/>
        </authorList>
    </citation>
    <scope>NUCLEOTIDE SEQUENCE [LARGE SCALE GENOMIC DNA]</scope>
    <source>
        <strain evidence="2 3">V1718</strain>
    </source>
</reference>
<dbReference type="OrthoDB" id="5382393at2"/>
<evidence type="ECO:0000256" key="1">
    <source>
        <dbReference type="SAM" id="MobiDB-lite"/>
    </source>
</evidence>
<dbReference type="InterPro" id="IPR013783">
    <property type="entry name" value="Ig-like_fold"/>
</dbReference>
<protein>
    <submittedName>
        <fullName evidence="2">Choice-of-anchor D domain-containing protein</fullName>
    </submittedName>
</protein>